<evidence type="ECO:0000313" key="2">
    <source>
        <dbReference type="EMBL" id="MBD1392136.1"/>
    </source>
</evidence>
<comment type="caution">
    <text evidence="2">The sequence shown here is derived from an EMBL/GenBank/DDBJ whole genome shotgun (WGS) entry which is preliminary data.</text>
</comment>
<dbReference type="PROSITE" id="PS51257">
    <property type="entry name" value="PROKAR_LIPOPROTEIN"/>
    <property type="match status" value="1"/>
</dbReference>
<dbReference type="InterPro" id="IPR025381">
    <property type="entry name" value="DUF4296"/>
</dbReference>
<sequence>MPKYITLFFSVLLIIAGCSNDGPPPGVLPKENMINLLMDIHLVDGQLYAIPQQQDSIYKYGTARYQAVFKQYHTNDANFKKSLNYYAKQPEVIQAMYDAIQVKVKFKIDSLTKVGNKQLKKQNAISQ</sequence>
<evidence type="ECO:0000313" key="3">
    <source>
        <dbReference type="Proteomes" id="UP000619078"/>
    </source>
</evidence>
<accession>A0A926NJ14</accession>
<dbReference type="Pfam" id="PF14129">
    <property type="entry name" value="DUF4296"/>
    <property type="match status" value="1"/>
</dbReference>
<reference evidence="2" key="1">
    <citation type="submission" date="2020-09" db="EMBL/GenBank/DDBJ databases">
        <title>Novel species of Mucilaginibacter isolated from a glacier on the Tibetan Plateau.</title>
        <authorList>
            <person name="Liu Q."/>
            <person name="Xin Y.-H."/>
        </authorList>
    </citation>
    <scope>NUCLEOTIDE SEQUENCE</scope>
    <source>
        <strain evidence="2">ZB1P21</strain>
    </source>
</reference>
<evidence type="ECO:0000259" key="1">
    <source>
        <dbReference type="Pfam" id="PF14129"/>
    </source>
</evidence>
<name>A0A926NJ14_9SPHI</name>
<keyword evidence="3" id="KW-1185">Reference proteome</keyword>
<protein>
    <submittedName>
        <fullName evidence="2">DUF4296 domain-containing protein</fullName>
    </submittedName>
</protein>
<gene>
    <name evidence="2" type="ORF">IDJ76_03400</name>
</gene>
<dbReference type="AlphaFoldDB" id="A0A926NJ14"/>
<feature type="domain" description="DUF4296" evidence="1">
    <location>
        <begin position="24"/>
        <end position="105"/>
    </location>
</feature>
<dbReference type="EMBL" id="JACWMX010000001">
    <property type="protein sequence ID" value="MBD1392136.1"/>
    <property type="molecule type" value="Genomic_DNA"/>
</dbReference>
<proteinExistence type="predicted"/>
<dbReference type="Proteomes" id="UP000619078">
    <property type="component" value="Unassembled WGS sequence"/>
</dbReference>
<dbReference type="RefSeq" id="WP_191160719.1">
    <property type="nucleotide sequence ID" value="NZ_JACWMX010000001.1"/>
</dbReference>
<organism evidence="2 3">
    <name type="scientific">Mucilaginibacter glaciei</name>
    <dbReference type="NCBI Taxonomy" id="2772109"/>
    <lineage>
        <taxon>Bacteria</taxon>
        <taxon>Pseudomonadati</taxon>
        <taxon>Bacteroidota</taxon>
        <taxon>Sphingobacteriia</taxon>
        <taxon>Sphingobacteriales</taxon>
        <taxon>Sphingobacteriaceae</taxon>
        <taxon>Mucilaginibacter</taxon>
    </lineage>
</organism>